<dbReference type="Pfam" id="PF13481">
    <property type="entry name" value="AAA_25"/>
    <property type="match status" value="1"/>
</dbReference>
<sequence length="324" mass="35043">MAMYFDMRTVLEGAEPVKPDILMFAEAGALFYRGKVNSIFGDPESGKTWVALAAVADELQRGNSAMYIDIDHNGAQSIGENLLKLGVDMDTLCDRNRFRLATPFDEIEVGALVADLVAWEPDLVVLDSMGELLPIFGASSNDADDFTAVNRQVLTPLASCGAGVVVVDHLAKGADSRAQGPSGTMAKRRVMGGAMLRITVTQPFAPGRGGKAHLNVFKDRHGGLRAQVSHDKSKEPLIGEFVLTQEPDDRLSWSVQSRENVTVLPSRDSQAERQALHEERVQHLLDADRMPGSINEAKSFLKCGQDAASKALNEARARLAETAA</sequence>
<gene>
    <name evidence="1" type="ORF">GTC6_20555</name>
</gene>
<accession>R7Y4B9</accession>
<reference evidence="1 2" key="1">
    <citation type="journal article" date="2013" name="Genome Announc.">
        <title>Draft Genome Sequence of a Benzothiophene-Desulfurizing Bacterium, Gordona terrae Strain C-6.</title>
        <authorList>
            <person name="Wang W."/>
            <person name="Ma T."/>
            <person name="Ren Y."/>
            <person name="Li G."/>
        </authorList>
    </citation>
    <scope>NUCLEOTIDE SEQUENCE [LARGE SCALE GENOMIC DNA]</scope>
    <source>
        <strain evidence="1 2">C-6</strain>
    </source>
</reference>
<dbReference type="SUPFAM" id="SSF52540">
    <property type="entry name" value="P-loop containing nucleoside triphosphate hydrolases"/>
    <property type="match status" value="1"/>
</dbReference>
<organism evidence="1 2">
    <name type="scientific">Gordonia terrae C-6</name>
    <dbReference type="NCBI Taxonomy" id="1316928"/>
    <lineage>
        <taxon>Bacteria</taxon>
        <taxon>Bacillati</taxon>
        <taxon>Actinomycetota</taxon>
        <taxon>Actinomycetes</taxon>
        <taxon>Mycobacteriales</taxon>
        <taxon>Gordoniaceae</taxon>
        <taxon>Gordonia</taxon>
    </lineage>
</organism>
<protein>
    <submittedName>
        <fullName evidence="1">Uncharacterized protein</fullName>
    </submittedName>
</protein>
<dbReference type="Proteomes" id="UP000013569">
    <property type="component" value="Unassembled WGS sequence"/>
</dbReference>
<dbReference type="Gene3D" id="3.40.50.300">
    <property type="entry name" value="P-loop containing nucleotide triphosphate hydrolases"/>
    <property type="match status" value="1"/>
</dbReference>
<evidence type="ECO:0000313" key="2">
    <source>
        <dbReference type="Proteomes" id="UP000013569"/>
    </source>
</evidence>
<dbReference type="PATRIC" id="fig|1316928.3.peg.4155"/>
<evidence type="ECO:0000313" key="1">
    <source>
        <dbReference type="EMBL" id="EON30827.1"/>
    </source>
</evidence>
<comment type="caution">
    <text evidence="1">The sequence shown here is derived from an EMBL/GenBank/DDBJ whole genome shotgun (WGS) entry which is preliminary data.</text>
</comment>
<dbReference type="InterPro" id="IPR027417">
    <property type="entry name" value="P-loop_NTPase"/>
</dbReference>
<name>R7Y4B9_9ACTN</name>
<dbReference type="AlphaFoldDB" id="R7Y4B9"/>
<proteinExistence type="predicted"/>
<dbReference type="EMBL" id="AQPW01000038">
    <property type="protein sequence ID" value="EON30827.1"/>
    <property type="molecule type" value="Genomic_DNA"/>
</dbReference>